<proteinExistence type="predicted"/>
<dbReference type="AlphaFoldDB" id="A0A9X3X4W0"/>
<dbReference type="EMBL" id="JAGTJJ010000020">
    <property type="protein sequence ID" value="MDC3984341.1"/>
    <property type="molecule type" value="Genomic_DNA"/>
</dbReference>
<dbReference type="EMBL" id="JAGTJJ010000020">
    <property type="protein sequence ID" value="MDC3984324.1"/>
    <property type="molecule type" value="Genomic_DNA"/>
</dbReference>
<gene>
    <name evidence="1" type="ORF">KEG57_27705</name>
    <name evidence="2" type="ORF">KEG57_27795</name>
</gene>
<reference evidence="1 3" key="1">
    <citation type="submission" date="2021-04" db="EMBL/GenBank/DDBJ databases">
        <title>Genome analysis of Polyangium sp.</title>
        <authorList>
            <person name="Li Y."/>
            <person name="Wang J."/>
        </authorList>
    </citation>
    <scope>NUCLEOTIDE SEQUENCE [LARGE SCALE GENOMIC DNA]</scope>
    <source>
        <strain evidence="1 3">SDU14</strain>
    </source>
</reference>
<evidence type="ECO:0000313" key="3">
    <source>
        <dbReference type="Proteomes" id="UP001151081"/>
    </source>
</evidence>
<name>A0A9X3X4W0_9BACT</name>
<organism evidence="1 3">
    <name type="scientific">Polyangium jinanense</name>
    <dbReference type="NCBI Taxonomy" id="2829994"/>
    <lineage>
        <taxon>Bacteria</taxon>
        <taxon>Pseudomonadati</taxon>
        <taxon>Myxococcota</taxon>
        <taxon>Polyangia</taxon>
        <taxon>Polyangiales</taxon>
        <taxon>Polyangiaceae</taxon>
        <taxon>Polyangium</taxon>
    </lineage>
</organism>
<evidence type="ECO:0000313" key="1">
    <source>
        <dbReference type="EMBL" id="MDC3984324.1"/>
    </source>
</evidence>
<keyword evidence="3" id="KW-1185">Reference proteome</keyword>
<protein>
    <submittedName>
        <fullName evidence="1">Uncharacterized protein</fullName>
    </submittedName>
</protein>
<accession>A0A9X3X4W0</accession>
<comment type="caution">
    <text evidence="1">The sequence shown here is derived from an EMBL/GenBank/DDBJ whole genome shotgun (WGS) entry which is preliminary data.</text>
</comment>
<sequence length="45" mass="4831">MDAKRARGLCGSWASLDEDTALIRDAAALTALSRRRGRVEAAAEE</sequence>
<evidence type="ECO:0000313" key="2">
    <source>
        <dbReference type="EMBL" id="MDC3984341.1"/>
    </source>
</evidence>
<dbReference type="Proteomes" id="UP001151081">
    <property type="component" value="Unassembled WGS sequence"/>
</dbReference>